<dbReference type="InterPro" id="IPR001173">
    <property type="entry name" value="Glyco_trans_2-like"/>
</dbReference>
<name>A0A1M6X6L9_XYLRU</name>
<evidence type="ECO:0000313" key="5">
    <source>
        <dbReference type="Proteomes" id="UP000184130"/>
    </source>
</evidence>
<keyword evidence="1" id="KW-0328">Glycosyltransferase</keyword>
<reference evidence="4 5" key="1">
    <citation type="submission" date="2016-11" db="EMBL/GenBank/DDBJ databases">
        <authorList>
            <person name="Jaros S."/>
            <person name="Januszkiewicz K."/>
            <person name="Wedrychowicz H."/>
        </authorList>
    </citation>
    <scope>NUCLEOTIDE SEQUENCE [LARGE SCALE GENOMIC DNA]</scope>
    <source>
        <strain evidence="4 5">KHT3</strain>
    </source>
</reference>
<dbReference type="GO" id="GO:0016758">
    <property type="term" value="F:hexosyltransferase activity"/>
    <property type="evidence" value="ECO:0007669"/>
    <property type="project" value="UniProtKB-ARBA"/>
</dbReference>
<evidence type="ECO:0000313" key="4">
    <source>
        <dbReference type="EMBL" id="SHL01556.1"/>
    </source>
</evidence>
<dbReference type="CDD" id="cd00761">
    <property type="entry name" value="Glyco_tranf_GTA_type"/>
    <property type="match status" value="1"/>
</dbReference>
<keyword evidence="2 4" id="KW-0808">Transferase</keyword>
<accession>A0A1M6X6L9</accession>
<dbReference type="Gene3D" id="3.90.550.10">
    <property type="entry name" value="Spore Coat Polysaccharide Biosynthesis Protein SpsA, Chain A"/>
    <property type="match status" value="1"/>
</dbReference>
<dbReference type="InterPro" id="IPR029044">
    <property type="entry name" value="Nucleotide-diphossugar_trans"/>
</dbReference>
<protein>
    <submittedName>
        <fullName evidence="4">Glycosyl transferase family 2</fullName>
    </submittedName>
</protein>
<proteinExistence type="predicted"/>
<evidence type="ECO:0000256" key="1">
    <source>
        <dbReference type="ARBA" id="ARBA00022676"/>
    </source>
</evidence>
<dbReference type="EMBL" id="FRBD01000019">
    <property type="protein sequence ID" value="SHL01556.1"/>
    <property type="molecule type" value="Genomic_DNA"/>
</dbReference>
<dbReference type="PANTHER" id="PTHR22916:SF51">
    <property type="entry name" value="GLYCOSYLTRANSFERASE EPSH-RELATED"/>
    <property type="match status" value="1"/>
</dbReference>
<organism evidence="4 5">
    <name type="scientific">Xylanibacter ruminicola</name>
    <name type="common">Prevotella ruminicola</name>
    <dbReference type="NCBI Taxonomy" id="839"/>
    <lineage>
        <taxon>Bacteria</taxon>
        <taxon>Pseudomonadati</taxon>
        <taxon>Bacteroidota</taxon>
        <taxon>Bacteroidia</taxon>
        <taxon>Bacteroidales</taxon>
        <taxon>Prevotellaceae</taxon>
        <taxon>Xylanibacter</taxon>
    </lineage>
</organism>
<dbReference type="PANTHER" id="PTHR22916">
    <property type="entry name" value="GLYCOSYLTRANSFERASE"/>
    <property type="match status" value="1"/>
</dbReference>
<dbReference type="SUPFAM" id="SSF53448">
    <property type="entry name" value="Nucleotide-diphospho-sugar transferases"/>
    <property type="match status" value="1"/>
</dbReference>
<evidence type="ECO:0000259" key="3">
    <source>
        <dbReference type="Pfam" id="PF00535"/>
    </source>
</evidence>
<evidence type="ECO:0000256" key="2">
    <source>
        <dbReference type="ARBA" id="ARBA00022679"/>
    </source>
</evidence>
<dbReference type="Pfam" id="PF00535">
    <property type="entry name" value="Glycos_transf_2"/>
    <property type="match status" value="1"/>
</dbReference>
<sequence length="310" mass="35429">MEFYSLIRIFAPMKLSIIIPVYRVEATLNRCIESVLNQNLDDFEVILIDDGSPDNCPQMCDDWAHKDSRIRVIHKYNGGLSDARNAGIAQAQGDYITFVDSDDFVAGNTYAPLIETLASDSTIDIIEYPIRDFAFNPPTVYTHMDDYWYSGQAYLHTYACNKIFSRTLFTDVRFPEGRVFEDVYTLPQLLKKAHKVMTTNRGFYHYCYNPEGITAKADGKALKQLLKPHADIIRNSTRGDAAFQQYYMHVLNIQMDVFELTGETPILPTCHISMSNVTGISKLKALALHLLGIKTLCKLNKIIHRVWRNH</sequence>
<feature type="domain" description="Glycosyltransferase 2-like" evidence="3">
    <location>
        <begin position="16"/>
        <end position="125"/>
    </location>
</feature>
<dbReference type="AlphaFoldDB" id="A0A1M6X6L9"/>
<gene>
    <name evidence="4" type="ORF">SAMN05216463_11939</name>
</gene>
<dbReference type="Proteomes" id="UP000184130">
    <property type="component" value="Unassembled WGS sequence"/>
</dbReference>